<dbReference type="AlphaFoldDB" id="A0A7J7KZ42"/>
<protein>
    <submittedName>
        <fullName evidence="2">Uncharacterized protein</fullName>
    </submittedName>
</protein>
<comment type="caution">
    <text evidence="2">The sequence shown here is derived from an EMBL/GenBank/DDBJ whole genome shotgun (WGS) entry which is preliminary data.</text>
</comment>
<organism evidence="2 3">
    <name type="scientific">Kingdonia uniflora</name>
    <dbReference type="NCBI Taxonomy" id="39325"/>
    <lineage>
        <taxon>Eukaryota</taxon>
        <taxon>Viridiplantae</taxon>
        <taxon>Streptophyta</taxon>
        <taxon>Embryophyta</taxon>
        <taxon>Tracheophyta</taxon>
        <taxon>Spermatophyta</taxon>
        <taxon>Magnoliopsida</taxon>
        <taxon>Ranunculales</taxon>
        <taxon>Circaeasteraceae</taxon>
        <taxon>Kingdonia</taxon>
    </lineage>
</organism>
<dbReference type="Proteomes" id="UP000541444">
    <property type="component" value="Unassembled WGS sequence"/>
</dbReference>
<evidence type="ECO:0000313" key="2">
    <source>
        <dbReference type="EMBL" id="KAF6135645.1"/>
    </source>
</evidence>
<name>A0A7J7KZ42_9MAGN</name>
<evidence type="ECO:0000313" key="3">
    <source>
        <dbReference type="Proteomes" id="UP000541444"/>
    </source>
</evidence>
<reference evidence="2 3" key="1">
    <citation type="journal article" date="2020" name="IScience">
        <title>Genome Sequencing of the Endangered Kingdonia uniflora (Circaeasteraceae, Ranunculales) Reveals Potential Mechanisms of Evolutionary Specialization.</title>
        <authorList>
            <person name="Sun Y."/>
            <person name="Deng T."/>
            <person name="Zhang A."/>
            <person name="Moore M.J."/>
            <person name="Landis J.B."/>
            <person name="Lin N."/>
            <person name="Zhang H."/>
            <person name="Zhang X."/>
            <person name="Huang J."/>
            <person name="Zhang X."/>
            <person name="Sun H."/>
            <person name="Wang H."/>
        </authorList>
    </citation>
    <scope>NUCLEOTIDE SEQUENCE [LARGE SCALE GENOMIC DNA]</scope>
    <source>
        <strain evidence="2">TB1705</strain>
        <tissue evidence="2">Leaf</tissue>
    </source>
</reference>
<accession>A0A7J7KZ42</accession>
<keyword evidence="1" id="KW-0472">Membrane</keyword>
<dbReference type="PANTHER" id="PTHR33306">
    <property type="entry name" value="EXPRESSED PROTEIN-RELATED-RELATED"/>
    <property type="match status" value="1"/>
</dbReference>
<dbReference type="EMBL" id="JACGCM010002781">
    <property type="protein sequence ID" value="KAF6135645.1"/>
    <property type="molecule type" value="Genomic_DNA"/>
</dbReference>
<dbReference type="OrthoDB" id="1935034at2759"/>
<keyword evidence="1" id="KW-1133">Transmembrane helix</keyword>
<evidence type="ECO:0000256" key="1">
    <source>
        <dbReference type="SAM" id="Phobius"/>
    </source>
</evidence>
<gene>
    <name evidence="2" type="ORF">GIB67_028216</name>
</gene>
<feature type="transmembrane region" description="Helical" evidence="1">
    <location>
        <begin position="60"/>
        <end position="79"/>
    </location>
</feature>
<proteinExistence type="predicted"/>
<keyword evidence="1" id="KW-0812">Transmembrane</keyword>
<keyword evidence="3" id="KW-1185">Reference proteome</keyword>
<dbReference type="PANTHER" id="PTHR33306:SF40">
    <property type="entry name" value="EXPRESSED PROTEIN"/>
    <property type="match status" value="1"/>
</dbReference>
<feature type="transmembrane region" description="Helical" evidence="1">
    <location>
        <begin position="28"/>
        <end position="48"/>
    </location>
</feature>
<sequence length="113" mass="13176">MSVSFEDSRRGPEWRQGWTSQTLSFPPAPFLAIFAIIILFLSMSNHAYYKVQMEKTQLALKLFLLMVPVLLIFMVRYMYANGCYPSAYRSPYRIQLIGVTRRLGVLLCCWCCF</sequence>